<feature type="non-terminal residue" evidence="2">
    <location>
        <position position="1"/>
    </location>
</feature>
<sequence>QREQMECAVPTHPVDPSSGVDDSLHLSIHSSPLSSTSHVRKPPMDAIVRPEEQTVEEFYHQHIEFFETLRGSRVVGDPGVGTGLLSASYDLILDRHTSSPESKLSKPVYHRLLGL</sequence>
<gene>
    <name evidence="2" type="ORF">g.51482</name>
</gene>
<proteinExistence type="predicted"/>
<feature type="non-terminal residue" evidence="2">
    <location>
        <position position="115"/>
    </location>
</feature>
<dbReference type="EMBL" id="GEBQ01008415">
    <property type="protein sequence ID" value="JAT31562.1"/>
    <property type="molecule type" value="Transcribed_RNA"/>
</dbReference>
<dbReference type="AlphaFoldDB" id="A0A1B6M6L1"/>
<organism evidence="2">
    <name type="scientific">Graphocephala atropunctata</name>
    <dbReference type="NCBI Taxonomy" id="36148"/>
    <lineage>
        <taxon>Eukaryota</taxon>
        <taxon>Metazoa</taxon>
        <taxon>Ecdysozoa</taxon>
        <taxon>Arthropoda</taxon>
        <taxon>Hexapoda</taxon>
        <taxon>Insecta</taxon>
        <taxon>Pterygota</taxon>
        <taxon>Neoptera</taxon>
        <taxon>Paraneoptera</taxon>
        <taxon>Hemiptera</taxon>
        <taxon>Auchenorrhyncha</taxon>
        <taxon>Membracoidea</taxon>
        <taxon>Cicadellidae</taxon>
        <taxon>Cicadellinae</taxon>
        <taxon>Cicadellini</taxon>
        <taxon>Graphocephala</taxon>
    </lineage>
</organism>
<evidence type="ECO:0000256" key="1">
    <source>
        <dbReference type="SAM" id="MobiDB-lite"/>
    </source>
</evidence>
<accession>A0A1B6M6L1</accession>
<reference evidence="2" key="1">
    <citation type="submission" date="2015-11" db="EMBL/GenBank/DDBJ databases">
        <title>De novo transcriptome assembly of four potential Pierce s Disease insect vectors from Arizona vineyards.</title>
        <authorList>
            <person name="Tassone E.E."/>
        </authorList>
    </citation>
    <scope>NUCLEOTIDE SEQUENCE</scope>
</reference>
<evidence type="ECO:0000313" key="2">
    <source>
        <dbReference type="EMBL" id="JAT31562.1"/>
    </source>
</evidence>
<protein>
    <submittedName>
        <fullName evidence="2">Uncharacterized protein</fullName>
    </submittedName>
</protein>
<feature type="region of interest" description="Disordered" evidence="1">
    <location>
        <begin position="1"/>
        <end position="43"/>
    </location>
</feature>
<feature type="compositionally biased region" description="Low complexity" evidence="1">
    <location>
        <begin position="25"/>
        <end position="37"/>
    </location>
</feature>
<name>A0A1B6M6L1_9HEMI</name>